<evidence type="ECO:0000256" key="13">
    <source>
        <dbReference type="ARBA" id="ARBA00047833"/>
    </source>
</evidence>
<feature type="binding site" evidence="14">
    <location>
        <begin position="122"/>
        <end position="128"/>
    </location>
    <ligand>
        <name>ATP</name>
        <dbReference type="ChEBI" id="CHEBI:30616"/>
    </ligand>
</feature>
<dbReference type="PANTHER" id="PTHR43445:SF3">
    <property type="entry name" value="UDP-N-ACETYLMURAMATE--L-ALANINE LIGASE"/>
    <property type="match status" value="1"/>
</dbReference>
<dbReference type="UniPathway" id="UPA00219"/>
<comment type="similarity">
    <text evidence="14">Belongs to the MurCDEF family.</text>
</comment>
<dbReference type="Pfam" id="PF01225">
    <property type="entry name" value="Mur_ligase"/>
    <property type="match status" value="1"/>
</dbReference>
<dbReference type="Gene3D" id="3.40.1190.10">
    <property type="entry name" value="Mur-like, catalytic domain"/>
    <property type="match status" value="1"/>
</dbReference>
<dbReference type="OrthoDB" id="9804126at2"/>
<name>A0A1M4UJ47_9BACT</name>
<dbReference type="InterPro" id="IPR036615">
    <property type="entry name" value="Mur_ligase_C_dom_sf"/>
</dbReference>
<comment type="pathway">
    <text evidence="2 14">Cell wall biogenesis; peptidoglycan biosynthesis.</text>
</comment>
<dbReference type="AlphaFoldDB" id="A0A1M4UJ47"/>
<evidence type="ECO:0000256" key="12">
    <source>
        <dbReference type="ARBA" id="ARBA00023316"/>
    </source>
</evidence>
<dbReference type="Pfam" id="PF02875">
    <property type="entry name" value="Mur_ligase_C"/>
    <property type="match status" value="1"/>
</dbReference>
<keyword evidence="12 14" id="KW-0961">Cell wall biogenesis/degradation</keyword>
<dbReference type="Gene3D" id="3.90.190.20">
    <property type="entry name" value="Mur ligase, C-terminal domain"/>
    <property type="match status" value="1"/>
</dbReference>
<keyword evidence="6 14" id="KW-0132">Cell division</keyword>
<dbReference type="STRING" id="1194090.SAMN05443144_10247"/>
<dbReference type="InterPro" id="IPR004101">
    <property type="entry name" value="Mur_ligase_C"/>
</dbReference>
<keyword evidence="10 14" id="KW-0573">Peptidoglycan synthesis</keyword>
<evidence type="ECO:0000259" key="16">
    <source>
        <dbReference type="Pfam" id="PF02875"/>
    </source>
</evidence>
<gene>
    <name evidence="14" type="primary">murC</name>
    <name evidence="18" type="ORF">SAMN05443144_10247</name>
</gene>
<dbReference type="Proteomes" id="UP000184041">
    <property type="component" value="Unassembled WGS sequence"/>
</dbReference>
<keyword evidence="7 14" id="KW-0547">Nucleotide-binding</keyword>
<dbReference type="EC" id="6.3.2.8" evidence="3 14"/>
<evidence type="ECO:0000256" key="1">
    <source>
        <dbReference type="ARBA" id="ARBA00004496"/>
    </source>
</evidence>
<keyword evidence="9 14" id="KW-0133">Cell shape</keyword>
<feature type="domain" description="Mur ligase central" evidence="17">
    <location>
        <begin position="120"/>
        <end position="299"/>
    </location>
</feature>
<evidence type="ECO:0000256" key="6">
    <source>
        <dbReference type="ARBA" id="ARBA00022618"/>
    </source>
</evidence>
<dbReference type="SUPFAM" id="SSF53244">
    <property type="entry name" value="MurD-like peptide ligases, peptide-binding domain"/>
    <property type="match status" value="1"/>
</dbReference>
<comment type="function">
    <text evidence="14">Cell wall formation.</text>
</comment>
<dbReference type="Gene3D" id="3.40.50.720">
    <property type="entry name" value="NAD(P)-binding Rossmann-like Domain"/>
    <property type="match status" value="1"/>
</dbReference>
<dbReference type="GO" id="GO:0051301">
    <property type="term" value="P:cell division"/>
    <property type="evidence" value="ECO:0007669"/>
    <property type="project" value="UniProtKB-KW"/>
</dbReference>
<dbReference type="PANTHER" id="PTHR43445">
    <property type="entry name" value="UDP-N-ACETYLMURAMATE--L-ALANINE LIGASE-RELATED"/>
    <property type="match status" value="1"/>
</dbReference>
<dbReference type="GO" id="GO:0005524">
    <property type="term" value="F:ATP binding"/>
    <property type="evidence" value="ECO:0007669"/>
    <property type="project" value="UniProtKB-UniRule"/>
</dbReference>
<feature type="domain" description="Mur ligase C-terminal" evidence="16">
    <location>
        <begin position="322"/>
        <end position="453"/>
    </location>
</feature>
<dbReference type="InterPro" id="IPR000713">
    <property type="entry name" value="Mur_ligase_N"/>
</dbReference>
<evidence type="ECO:0000256" key="2">
    <source>
        <dbReference type="ARBA" id="ARBA00004752"/>
    </source>
</evidence>
<evidence type="ECO:0000313" key="18">
    <source>
        <dbReference type="EMBL" id="SHE56580.1"/>
    </source>
</evidence>
<dbReference type="HAMAP" id="MF_00046">
    <property type="entry name" value="MurC"/>
    <property type="match status" value="1"/>
</dbReference>
<sequence>MTKQIQPQPIFGRTRHIHMVGIGGIGMSGMAEILLQKNYIVSGSDANMGETIERLRELGAEIAIGHDAANIEGADVVVYTSAVKAKENIETRAAMEKGLPVIKRAEMLAELMRMKYGVGIAGTHGKTTTTTMTGHVIQDGHFDPTIIVGGKVHSFSETNAVVGKGDIIIVEADEFDRTFLRLRPSLAVITNIEAEHLDIYDNLADVKEAFIAFANKVPFYGAVVLCLDDPNVRSIIPSIDRRTISYGLTPQAKVRATDIEADHFNSIFTVVNDGEKMGSITLRAPGEHNVRNALAAVAVGLELDIDFKQIKSGLERFEGVFRRFQLKADHSGVMVIDDYAHHPTEVQATLNAARKGWKNRRLIAVFQPHLYSRTQALYEEFGLSFFDAEVCVITDVYPAREDPIEGVDGKLIADAAREYGHRQVHYVDNKEKLPERLKEIIETGDVVITMGAGDIYKYGEAFVEELESGIPALKQ</sequence>
<evidence type="ECO:0000256" key="8">
    <source>
        <dbReference type="ARBA" id="ARBA00022840"/>
    </source>
</evidence>
<dbReference type="GO" id="GO:0005737">
    <property type="term" value="C:cytoplasm"/>
    <property type="evidence" value="ECO:0007669"/>
    <property type="project" value="UniProtKB-SubCell"/>
</dbReference>
<evidence type="ECO:0000256" key="11">
    <source>
        <dbReference type="ARBA" id="ARBA00023306"/>
    </source>
</evidence>
<evidence type="ECO:0000259" key="17">
    <source>
        <dbReference type="Pfam" id="PF08245"/>
    </source>
</evidence>
<comment type="catalytic activity">
    <reaction evidence="13 14">
        <text>UDP-N-acetyl-alpha-D-muramate + L-alanine + ATP = UDP-N-acetyl-alpha-D-muramoyl-L-alanine + ADP + phosphate + H(+)</text>
        <dbReference type="Rhea" id="RHEA:23372"/>
        <dbReference type="ChEBI" id="CHEBI:15378"/>
        <dbReference type="ChEBI" id="CHEBI:30616"/>
        <dbReference type="ChEBI" id="CHEBI:43474"/>
        <dbReference type="ChEBI" id="CHEBI:57972"/>
        <dbReference type="ChEBI" id="CHEBI:70757"/>
        <dbReference type="ChEBI" id="CHEBI:83898"/>
        <dbReference type="ChEBI" id="CHEBI:456216"/>
        <dbReference type="EC" id="6.3.2.8"/>
    </reaction>
</comment>
<keyword evidence="5 14" id="KW-0436">Ligase</keyword>
<dbReference type="SUPFAM" id="SSF53623">
    <property type="entry name" value="MurD-like peptide ligases, catalytic domain"/>
    <property type="match status" value="1"/>
</dbReference>
<dbReference type="GO" id="GO:0009252">
    <property type="term" value="P:peptidoglycan biosynthetic process"/>
    <property type="evidence" value="ECO:0007669"/>
    <property type="project" value="UniProtKB-UniRule"/>
</dbReference>
<dbReference type="InterPro" id="IPR013221">
    <property type="entry name" value="Mur_ligase_cen"/>
</dbReference>
<keyword evidence="11 14" id="KW-0131">Cell cycle</keyword>
<evidence type="ECO:0000256" key="7">
    <source>
        <dbReference type="ARBA" id="ARBA00022741"/>
    </source>
</evidence>
<protein>
    <recommendedName>
        <fullName evidence="3 14">UDP-N-acetylmuramate--L-alanine ligase</fullName>
        <ecNumber evidence="3 14">6.3.2.8</ecNumber>
    </recommendedName>
    <alternativeName>
        <fullName evidence="14">UDP-N-acetylmuramoyl-L-alanine synthetase</fullName>
    </alternativeName>
</protein>
<feature type="domain" description="Mur ligase N-terminal catalytic" evidence="15">
    <location>
        <begin position="16"/>
        <end position="116"/>
    </location>
</feature>
<dbReference type="SUPFAM" id="SSF51984">
    <property type="entry name" value="MurCD N-terminal domain"/>
    <property type="match status" value="1"/>
</dbReference>
<evidence type="ECO:0000256" key="10">
    <source>
        <dbReference type="ARBA" id="ARBA00022984"/>
    </source>
</evidence>
<evidence type="ECO:0000256" key="5">
    <source>
        <dbReference type="ARBA" id="ARBA00022598"/>
    </source>
</evidence>
<dbReference type="InterPro" id="IPR036565">
    <property type="entry name" value="Mur-like_cat_sf"/>
</dbReference>
<evidence type="ECO:0000259" key="15">
    <source>
        <dbReference type="Pfam" id="PF01225"/>
    </source>
</evidence>
<comment type="subcellular location">
    <subcellularLocation>
        <location evidence="1 14">Cytoplasm</location>
    </subcellularLocation>
</comment>
<accession>A0A1M4UJ47</accession>
<dbReference type="GO" id="GO:0008763">
    <property type="term" value="F:UDP-N-acetylmuramate-L-alanine ligase activity"/>
    <property type="evidence" value="ECO:0007669"/>
    <property type="project" value="UniProtKB-UniRule"/>
</dbReference>
<evidence type="ECO:0000256" key="9">
    <source>
        <dbReference type="ARBA" id="ARBA00022960"/>
    </source>
</evidence>
<evidence type="ECO:0000256" key="4">
    <source>
        <dbReference type="ARBA" id="ARBA00022490"/>
    </source>
</evidence>
<keyword evidence="4 14" id="KW-0963">Cytoplasm</keyword>
<proteinExistence type="inferred from homology"/>
<dbReference type="InterPro" id="IPR050061">
    <property type="entry name" value="MurCDEF_pg_biosynth"/>
</dbReference>
<dbReference type="NCBIfam" id="TIGR01082">
    <property type="entry name" value="murC"/>
    <property type="match status" value="1"/>
</dbReference>
<reference evidence="18 19" key="1">
    <citation type="submission" date="2016-11" db="EMBL/GenBank/DDBJ databases">
        <authorList>
            <person name="Jaros S."/>
            <person name="Januszkiewicz K."/>
            <person name="Wedrychowicz H."/>
        </authorList>
    </citation>
    <scope>NUCLEOTIDE SEQUENCE [LARGE SCALE GENOMIC DNA]</scope>
    <source>
        <strain evidence="18 19">DSM 21986</strain>
    </source>
</reference>
<dbReference type="InterPro" id="IPR005758">
    <property type="entry name" value="UDP-N-AcMur_Ala_ligase_MurC"/>
</dbReference>
<organism evidence="18 19">
    <name type="scientific">Fodinibius roseus</name>
    <dbReference type="NCBI Taxonomy" id="1194090"/>
    <lineage>
        <taxon>Bacteria</taxon>
        <taxon>Pseudomonadati</taxon>
        <taxon>Balneolota</taxon>
        <taxon>Balneolia</taxon>
        <taxon>Balneolales</taxon>
        <taxon>Balneolaceae</taxon>
        <taxon>Fodinibius</taxon>
    </lineage>
</organism>
<evidence type="ECO:0000256" key="14">
    <source>
        <dbReference type="HAMAP-Rule" id="MF_00046"/>
    </source>
</evidence>
<keyword evidence="8 14" id="KW-0067">ATP-binding</keyword>
<keyword evidence="19" id="KW-1185">Reference proteome</keyword>
<evidence type="ECO:0000313" key="19">
    <source>
        <dbReference type="Proteomes" id="UP000184041"/>
    </source>
</evidence>
<dbReference type="GO" id="GO:0071555">
    <property type="term" value="P:cell wall organization"/>
    <property type="evidence" value="ECO:0007669"/>
    <property type="project" value="UniProtKB-KW"/>
</dbReference>
<dbReference type="EMBL" id="FQUS01000002">
    <property type="protein sequence ID" value="SHE56580.1"/>
    <property type="molecule type" value="Genomic_DNA"/>
</dbReference>
<dbReference type="GO" id="GO:0008360">
    <property type="term" value="P:regulation of cell shape"/>
    <property type="evidence" value="ECO:0007669"/>
    <property type="project" value="UniProtKB-KW"/>
</dbReference>
<evidence type="ECO:0000256" key="3">
    <source>
        <dbReference type="ARBA" id="ARBA00012211"/>
    </source>
</evidence>
<dbReference type="Pfam" id="PF08245">
    <property type="entry name" value="Mur_ligase_M"/>
    <property type="match status" value="1"/>
</dbReference>